<dbReference type="EMBL" id="HF559394">
    <property type="protein sequence ID" value="CCP24124.1"/>
    <property type="molecule type" value="Genomic_DNA"/>
</dbReference>
<sequence>MFFRNHFYPLFIFTTSNLLNSFSIRVLTLLAIADGSWVIISFAFSIGKNEIVTLLRDFLFVLKEPKDPWIATGTIGKYDWVAILKAPEVNSPNSFVFILWASGNTTPYVLFFLTNSAKSFKTLKLFLKSLGSMLYESNNFRAFFKNPFSRSFLATKVGIFCSMFSWCSFFSNATIIAKTSVYDLWLGVKSTEPFFGKLSIPFIVISMLYSFKTFLDNLKIFLYLSKSGTNSGVLIYFFAILLTELSLNNHKSPEKAIFSLIIFDISSPYHLHILQRMQLINYVHD</sequence>
<evidence type="ECO:0000256" key="1">
    <source>
        <dbReference type="SAM" id="Phobius"/>
    </source>
</evidence>
<dbReference type="HOGENOM" id="CLU_975981_0_0_14"/>
<feature type="transmembrane region" description="Helical" evidence="1">
    <location>
        <begin position="153"/>
        <end position="174"/>
    </location>
</feature>
<name>L0RUM9_MYCC1</name>
<feature type="transmembrane region" description="Helical" evidence="1">
    <location>
        <begin position="194"/>
        <end position="211"/>
    </location>
</feature>
<evidence type="ECO:0000313" key="2">
    <source>
        <dbReference type="EMBL" id="CCP24124.1"/>
    </source>
</evidence>
<dbReference type="AlphaFoldDB" id="L0RUM9"/>
<gene>
    <name evidence="2" type="primary">MCYN0392</name>
    <name evidence="2" type="ordered locus">MCYN_0392</name>
</gene>
<feature type="transmembrane region" description="Helical" evidence="1">
    <location>
        <begin position="255"/>
        <end position="274"/>
    </location>
</feature>
<reference evidence="3" key="1">
    <citation type="journal article" date="2013" name="Genome Announc.">
        <title>Complete genome sequence of Mycoplasma cynos strain C142.</title>
        <authorList>
            <person name="Walker C.A."/>
            <person name="Mannering S.A."/>
            <person name="Shields S."/>
            <person name="Blake D.P."/>
            <person name="Brownlie J."/>
        </authorList>
    </citation>
    <scope>NUCLEOTIDE SEQUENCE [LARGE SCALE GENOMIC DNA]</scope>
    <source>
        <strain evidence="3">C142</strain>
    </source>
</reference>
<organism evidence="2 3">
    <name type="scientific">Mycoplasmopsis cynos (strain C142)</name>
    <name type="common">Mycoplasma cynos</name>
    <dbReference type="NCBI Taxonomy" id="1246955"/>
    <lineage>
        <taxon>Bacteria</taxon>
        <taxon>Bacillati</taxon>
        <taxon>Mycoplasmatota</taxon>
        <taxon>Mycoplasmoidales</taxon>
        <taxon>Metamycoplasmataceae</taxon>
        <taxon>Mycoplasmopsis</taxon>
    </lineage>
</organism>
<keyword evidence="3" id="KW-1185">Reference proteome</keyword>
<keyword evidence="1" id="KW-0472">Membrane</keyword>
<accession>L0RUM9</accession>
<dbReference type="KEGG" id="mcy:MCYN_0392"/>
<feature type="transmembrane region" description="Helical" evidence="1">
    <location>
        <begin position="223"/>
        <end position="243"/>
    </location>
</feature>
<dbReference type="Proteomes" id="UP000010466">
    <property type="component" value="Chromosome"/>
</dbReference>
<feature type="transmembrane region" description="Helical" evidence="1">
    <location>
        <begin position="26"/>
        <end position="46"/>
    </location>
</feature>
<protein>
    <submittedName>
        <fullName evidence="2">Uncharacterized protein</fullName>
    </submittedName>
</protein>
<evidence type="ECO:0000313" key="3">
    <source>
        <dbReference type="Proteomes" id="UP000010466"/>
    </source>
</evidence>
<proteinExistence type="predicted"/>
<keyword evidence="1" id="KW-1133">Transmembrane helix</keyword>
<keyword evidence="1" id="KW-0812">Transmembrane</keyword>